<dbReference type="GO" id="GO:0006564">
    <property type="term" value="P:L-serine biosynthetic process"/>
    <property type="evidence" value="ECO:0007669"/>
    <property type="project" value="TreeGrafter"/>
</dbReference>
<dbReference type="Gene3D" id="3.40.50.1000">
    <property type="entry name" value="HAD superfamily/HAD-like"/>
    <property type="match status" value="1"/>
</dbReference>
<dbReference type="InterPro" id="IPR023214">
    <property type="entry name" value="HAD_sf"/>
</dbReference>
<dbReference type="GO" id="GO:0000287">
    <property type="term" value="F:magnesium ion binding"/>
    <property type="evidence" value="ECO:0007669"/>
    <property type="project" value="TreeGrafter"/>
</dbReference>
<dbReference type="Pfam" id="PF12710">
    <property type="entry name" value="HAD"/>
    <property type="match status" value="1"/>
</dbReference>
<sequence>MSDSDNNSYLNQTLALSDNKEGPVIVGIYGIPGCGKTFLLNQLKQELGQQRYAFYEGSRVIASLVPGGLDAFRKLPEREKTPWRQSAIESIRKDCTTSGKLGVVTGHFMFWPEQENAGQPVYTPQDLETYTHILYLDVAAGLIAQRCRDDVERNRPEVSIDHLRKWQDVETTELRHHCRRHSILFCVLSAQTTLLDRASALIRDFQRHTEGYNLSCAESKVDELVGEQKKVQTMLVLDGDKTLAAEDTGELFWATAIHAGQGIDPLKELFGGPLGYSYTAFRQAVLMYEEIADEKEFDTLCAAVASVARVHPEFLSLLRLVEKQDHVRALVVTCGLRRVWEKILETEGLSGTVKVIGGGRIADGFVVTANVKASLVSRLRDVHHLYVVAFGDSPLDLPMLSAADQAIVVVGHERSRSKSMDAALQRVMDGGSLRASQALLPGHVTPRLDVSELPLIQINGTEFINSVLSSRNGLRVDSRVLHATESNIAKILMTPTRDAHIDGPNLRKAHRRIGWYLAMEYLPSLVGLDEYAILHVQGHQTSGFRVYDEQHTLIVALMRGGEPMAFGVNDALPSAMFVHAKEPEDVQEHHLAGKHTVILVDSVVNSGGTVVQFVQHIRTVCSRVRIVVIAGVVQAQSVSEGNLAHILAQDGSLNIIALRLSHNKFSGKGATDTGNRLFNTTCLP</sequence>
<protein>
    <recommendedName>
        <fullName evidence="1">Phosphoribosyltransferase domain-containing protein</fullName>
    </recommendedName>
</protein>
<dbReference type="PANTHER" id="PTHR43344:SF20">
    <property type="entry name" value="URACIL PHOSPHORIBOSYLTRANSFERASE"/>
    <property type="match status" value="1"/>
</dbReference>
<dbReference type="Proteomes" id="UP000286045">
    <property type="component" value="Unassembled WGS sequence"/>
</dbReference>
<dbReference type="STRING" id="363999.A0A439D4X0"/>
<dbReference type="SUPFAM" id="SSF52540">
    <property type="entry name" value="P-loop containing nucleoside triphosphate hydrolases"/>
    <property type="match status" value="1"/>
</dbReference>
<name>A0A439D4X0_9PEZI</name>
<proteinExistence type="predicted"/>
<evidence type="ECO:0000259" key="1">
    <source>
        <dbReference type="Pfam" id="PF14681"/>
    </source>
</evidence>
<dbReference type="Gene3D" id="3.40.50.300">
    <property type="entry name" value="P-loop containing nucleotide triphosphate hydrolases"/>
    <property type="match status" value="1"/>
</dbReference>
<dbReference type="Gene3D" id="3.40.50.2020">
    <property type="match status" value="1"/>
</dbReference>
<dbReference type="Pfam" id="PF14681">
    <property type="entry name" value="UPRTase"/>
    <property type="match status" value="1"/>
</dbReference>
<gene>
    <name evidence="2" type="ORF">EKO27_g5671</name>
</gene>
<reference evidence="2 3" key="1">
    <citation type="submission" date="2018-12" db="EMBL/GenBank/DDBJ databases">
        <title>Draft genome sequence of Xylaria grammica IHI A82.</title>
        <authorList>
            <person name="Buettner E."/>
            <person name="Kellner H."/>
        </authorList>
    </citation>
    <scope>NUCLEOTIDE SEQUENCE [LARGE SCALE GENOMIC DNA]</scope>
    <source>
        <strain evidence="2 3">IHI A82</strain>
    </source>
</reference>
<dbReference type="InterPro" id="IPR036412">
    <property type="entry name" value="HAD-like_sf"/>
</dbReference>
<dbReference type="GO" id="GO:0036424">
    <property type="term" value="F:L-phosphoserine phosphatase activity"/>
    <property type="evidence" value="ECO:0007669"/>
    <property type="project" value="TreeGrafter"/>
</dbReference>
<dbReference type="SUPFAM" id="SSF56784">
    <property type="entry name" value="HAD-like"/>
    <property type="match status" value="1"/>
</dbReference>
<dbReference type="GO" id="GO:0005737">
    <property type="term" value="C:cytoplasm"/>
    <property type="evidence" value="ECO:0007669"/>
    <property type="project" value="TreeGrafter"/>
</dbReference>
<dbReference type="SUPFAM" id="SSF53271">
    <property type="entry name" value="PRTase-like"/>
    <property type="match status" value="1"/>
</dbReference>
<organism evidence="2 3">
    <name type="scientific">Xylaria grammica</name>
    <dbReference type="NCBI Taxonomy" id="363999"/>
    <lineage>
        <taxon>Eukaryota</taxon>
        <taxon>Fungi</taxon>
        <taxon>Dikarya</taxon>
        <taxon>Ascomycota</taxon>
        <taxon>Pezizomycotina</taxon>
        <taxon>Sordariomycetes</taxon>
        <taxon>Xylariomycetidae</taxon>
        <taxon>Xylariales</taxon>
        <taxon>Xylariaceae</taxon>
        <taxon>Xylaria</taxon>
    </lineage>
</organism>
<evidence type="ECO:0000313" key="3">
    <source>
        <dbReference type="Proteomes" id="UP000286045"/>
    </source>
</evidence>
<dbReference type="CDD" id="cd06223">
    <property type="entry name" value="PRTases_typeI"/>
    <property type="match status" value="1"/>
</dbReference>
<dbReference type="InterPro" id="IPR000836">
    <property type="entry name" value="PRTase_dom"/>
</dbReference>
<feature type="domain" description="Phosphoribosyltransferase" evidence="1">
    <location>
        <begin position="484"/>
        <end position="680"/>
    </location>
</feature>
<dbReference type="InterPro" id="IPR050582">
    <property type="entry name" value="HAD-like_SerB"/>
</dbReference>
<dbReference type="InterPro" id="IPR027417">
    <property type="entry name" value="P-loop_NTPase"/>
</dbReference>
<accession>A0A439D4X0</accession>
<dbReference type="InterPro" id="IPR029057">
    <property type="entry name" value="PRTase-like"/>
</dbReference>
<dbReference type="EMBL" id="RYZI01000154">
    <property type="protein sequence ID" value="RWA09455.1"/>
    <property type="molecule type" value="Genomic_DNA"/>
</dbReference>
<dbReference type="PANTHER" id="PTHR43344">
    <property type="entry name" value="PHOSPHOSERINE PHOSPHATASE"/>
    <property type="match status" value="1"/>
</dbReference>
<dbReference type="Pfam" id="PF13207">
    <property type="entry name" value="AAA_17"/>
    <property type="match status" value="1"/>
</dbReference>
<dbReference type="AlphaFoldDB" id="A0A439D4X0"/>
<comment type="caution">
    <text evidence="2">The sequence shown here is derived from an EMBL/GenBank/DDBJ whole genome shotgun (WGS) entry which is preliminary data.</text>
</comment>
<keyword evidence="3" id="KW-1185">Reference proteome</keyword>
<evidence type="ECO:0000313" key="2">
    <source>
        <dbReference type="EMBL" id="RWA09455.1"/>
    </source>
</evidence>